<evidence type="ECO:0000256" key="3">
    <source>
        <dbReference type="ARBA" id="ARBA00022448"/>
    </source>
</evidence>
<dbReference type="GO" id="GO:0005886">
    <property type="term" value="C:plasma membrane"/>
    <property type="evidence" value="ECO:0007669"/>
    <property type="project" value="UniProtKB-SubCell"/>
</dbReference>
<gene>
    <name evidence="10" type="ORF">DFR50_11941</name>
</gene>
<dbReference type="PANTHER" id="PTHR30445:SF9">
    <property type="match status" value="1"/>
</dbReference>
<comment type="caution">
    <text evidence="10">The sequence shown here is derived from an EMBL/GenBank/DDBJ whole genome shotgun (WGS) entry which is preliminary data.</text>
</comment>
<evidence type="ECO:0000256" key="1">
    <source>
        <dbReference type="ARBA" id="ARBA00004651"/>
    </source>
</evidence>
<dbReference type="PANTHER" id="PTHR30445">
    <property type="entry name" value="K(+)_H(+) ANTIPORTER SUBUNIT KHTT"/>
    <property type="match status" value="1"/>
</dbReference>
<dbReference type="PROSITE" id="PS51202">
    <property type="entry name" value="RCK_C"/>
    <property type="match status" value="1"/>
</dbReference>
<dbReference type="InterPro" id="IPR036721">
    <property type="entry name" value="RCK_C_sf"/>
</dbReference>
<dbReference type="SUPFAM" id="SSF116726">
    <property type="entry name" value="TrkA C-terminal domain-like"/>
    <property type="match status" value="1"/>
</dbReference>
<keyword evidence="3" id="KW-0813">Transport</keyword>
<dbReference type="RefSeq" id="WP_170153256.1">
    <property type="nucleotide sequence ID" value="NZ_QNRK01000019.1"/>
</dbReference>
<dbReference type="EMBL" id="QNRK01000019">
    <property type="protein sequence ID" value="RBP10370.1"/>
    <property type="molecule type" value="Genomic_DNA"/>
</dbReference>
<keyword evidence="4" id="KW-1003">Cell membrane</keyword>
<dbReference type="InterPro" id="IPR006037">
    <property type="entry name" value="RCK_C"/>
</dbReference>
<organism evidence="10 11">
    <name type="scientific">Roseiarcus fermentans</name>
    <dbReference type="NCBI Taxonomy" id="1473586"/>
    <lineage>
        <taxon>Bacteria</taxon>
        <taxon>Pseudomonadati</taxon>
        <taxon>Pseudomonadota</taxon>
        <taxon>Alphaproteobacteria</taxon>
        <taxon>Hyphomicrobiales</taxon>
        <taxon>Roseiarcaceae</taxon>
        <taxon>Roseiarcus</taxon>
    </lineage>
</organism>
<keyword evidence="11" id="KW-1185">Reference proteome</keyword>
<comment type="similarity">
    <text evidence="2">Belongs to the AAE transporter (TC 2.A.81) family.</text>
</comment>
<dbReference type="NCBIfam" id="TIGR03802">
    <property type="entry name" value="Asp_Ala_antiprt"/>
    <property type="match status" value="1"/>
</dbReference>
<evidence type="ECO:0000256" key="7">
    <source>
        <dbReference type="ARBA" id="ARBA00023136"/>
    </source>
</evidence>
<evidence type="ECO:0000256" key="2">
    <source>
        <dbReference type="ARBA" id="ARBA00009854"/>
    </source>
</evidence>
<dbReference type="Proteomes" id="UP000253529">
    <property type="component" value="Unassembled WGS sequence"/>
</dbReference>
<evidence type="ECO:0000256" key="5">
    <source>
        <dbReference type="ARBA" id="ARBA00022692"/>
    </source>
</evidence>
<feature type="transmembrane region" description="Helical" evidence="8">
    <location>
        <begin position="43"/>
        <end position="61"/>
    </location>
</feature>
<dbReference type="InterPro" id="IPR006512">
    <property type="entry name" value="YidE_YbjL"/>
</dbReference>
<name>A0A366F8U4_9HYPH</name>
<comment type="subcellular location">
    <subcellularLocation>
        <location evidence="1">Cell membrane</location>
        <topology evidence="1">Multi-pass membrane protein</topology>
    </subcellularLocation>
</comment>
<evidence type="ECO:0000313" key="10">
    <source>
        <dbReference type="EMBL" id="RBP10370.1"/>
    </source>
</evidence>
<evidence type="ECO:0000256" key="8">
    <source>
        <dbReference type="SAM" id="Phobius"/>
    </source>
</evidence>
<dbReference type="InterPro" id="IPR050144">
    <property type="entry name" value="AAE_transporter"/>
</dbReference>
<proteinExistence type="inferred from homology"/>
<feature type="transmembrane region" description="Helical" evidence="8">
    <location>
        <begin position="454"/>
        <end position="475"/>
    </location>
</feature>
<feature type="transmembrane region" description="Helical" evidence="8">
    <location>
        <begin position="68"/>
        <end position="87"/>
    </location>
</feature>
<evidence type="ECO:0000259" key="9">
    <source>
        <dbReference type="PROSITE" id="PS51202"/>
    </source>
</evidence>
<protein>
    <submittedName>
        <fullName evidence="10">Aspartate-alanine antiporter</fullName>
    </submittedName>
</protein>
<feature type="transmembrane region" description="Helical" evidence="8">
    <location>
        <begin position="544"/>
        <end position="567"/>
    </location>
</feature>
<dbReference type="Pfam" id="PF06826">
    <property type="entry name" value="Asp-Al_Ex"/>
    <property type="match status" value="2"/>
</dbReference>
<feature type="transmembrane region" description="Helical" evidence="8">
    <location>
        <begin position="93"/>
        <end position="118"/>
    </location>
</feature>
<feature type="domain" description="RCK C-terminal" evidence="9">
    <location>
        <begin position="298"/>
        <end position="381"/>
    </location>
</feature>
<keyword evidence="7 8" id="KW-0472">Membrane</keyword>
<keyword evidence="6 8" id="KW-1133">Transmembrane helix</keyword>
<accession>A0A366F8U4</accession>
<evidence type="ECO:0000256" key="4">
    <source>
        <dbReference type="ARBA" id="ARBA00022475"/>
    </source>
</evidence>
<dbReference type="AlphaFoldDB" id="A0A366F8U4"/>
<reference evidence="10 11" key="1">
    <citation type="submission" date="2018-06" db="EMBL/GenBank/DDBJ databases">
        <title>Genomic Encyclopedia of Type Strains, Phase IV (KMG-IV): sequencing the most valuable type-strain genomes for metagenomic binning, comparative biology and taxonomic classification.</title>
        <authorList>
            <person name="Goeker M."/>
        </authorList>
    </citation>
    <scope>NUCLEOTIDE SEQUENCE [LARGE SCALE GENOMIC DNA]</scope>
    <source>
        <strain evidence="10 11">DSM 24875</strain>
    </source>
</reference>
<evidence type="ECO:0000256" key="6">
    <source>
        <dbReference type="ARBA" id="ARBA00022989"/>
    </source>
</evidence>
<dbReference type="NCBIfam" id="TIGR01625">
    <property type="entry name" value="YidE_YbjL_dupl"/>
    <property type="match status" value="1"/>
</dbReference>
<feature type="transmembrane region" description="Helical" evidence="8">
    <location>
        <begin position="20"/>
        <end position="37"/>
    </location>
</feature>
<dbReference type="GO" id="GO:0008324">
    <property type="term" value="F:monoatomic cation transmembrane transporter activity"/>
    <property type="evidence" value="ECO:0007669"/>
    <property type="project" value="InterPro"/>
</dbReference>
<feature type="transmembrane region" description="Helical" evidence="8">
    <location>
        <begin position="166"/>
        <end position="186"/>
    </location>
</feature>
<sequence length="574" mass="59688">MFQDLFGMLKGLLSERPELAIFAALIVGYAVGGIKFGPFQLGGVAGTLIAALVIGQVGVAIDPSLQRFMFTLFIYALGFSVAPQFFASVDRTTWTWGLLVGVEVVLIVVVAFVATWLFKLDVGTASGLLAGSATESAMVGTASEAIGRLGLATDVTKAQQANVASAYALSYIFSLITIVLFASQLAPRLLGINLRAEARKVMAKLGGADENLDADQTHSFPSFGSRGFRVAAAAGKTVAALETELSGASTIEGIRRGATTVPVLETCLLETGDEVAVTGPRATLADAARVFGPELGAPADVDFIVETRDVVLTRRDMHRTDAAAIVDLLRASHCRGVYLAGIKRMDRSLPPLPGAKVRTGDVLRLYGKPEDVARAARLLGEAEAPNDTTDFVYLGGGLVLGILIGLVTVPLAGVPLALGSAGALLSGLGFGWLRSRRPTFGRFPPAASQILKDLGLSVYIAAIGLTSATSVVALLRARGWELPVSAIFISLVPTTASIYIGRYLLHMEPAILCGAIAGQQASTPAIKATEAAAGNSVPVVGYTVTYAIANVLLPLLGPLFVAAFAAMNIHAVSP</sequence>
<keyword evidence="5 8" id="KW-0812">Transmembrane</keyword>
<evidence type="ECO:0000313" key="11">
    <source>
        <dbReference type="Proteomes" id="UP000253529"/>
    </source>
</evidence>
<feature type="transmembrane region" description="Helical" evidence="8">
    <location>
        <begin position="482"/>
        <end position="500"/>
    </location>
</feature>
<feature type="transmembrane region" description="Helical" evidence="8">
    <location>
        <begin position="391"/>
        <end position="409"/>
    </location>
</feature>
<dbReference type="InterPro" id="IPR022457">
    <property type="entry name" value="Asp_Ala_antiprt"/>
</dbReference>
<dbReference type="GO" id="GO:0006813">
    <property type="term" value="P:potassium ion transport"/>
    <property type="evidence" value="ECO:0007669"/>
    <property type="project" value="InterPro"/>
</dbReference>